<organism evidence="1 2">
    <name type="scientific">Allofrancisella inopinata</name>
    <dbReference type="NCBI Taxonomy" id="1085647"/>
    <lineage>
        <taxon>Bacteria</taxon>
        <taxon>Pseudomonadati</taxon>
        <taxon>Pseudomonadota</taxon>
        <taxon>Gammaproteobacteria</taxon>
        <taxon>Thiotrichales</taxon>
        <taxon>Francisellaceae</taxon>
        <taxon>Allofrancisella</taxon>
    </lineage>
</organism>
<dbReference type="Pfam" id="PF12092">
    <property type="entry name" value="DUF3568"/>
    <property type="match status" value="1"/>
</dbReference>
<reference evidence="1 2" key="1">
    <citation type="submission" date="2019-03" db="EMBL/GenBank/DDBJ databases">
        <title>Complete Genome Sequence of Allofrancisella inopinata Strain SYSU YG23 Isolated from Water-Cooling Systems in China.</title>
        <authorList>
            <person name="Ohrman C."/>
            <person name="Uneklint I."/>
            <person name="Sjodin A."/>
        </authorList>
    </citation>
    <scope>NUCLEOTIDE SEQUENCE [LARGE SCALE GENOMIC DNA]</scope>
    <source>
        <strain evidence="1 2">SYSU YG23</strain>
    </source>
</reference>
<dbReference type="InterPro" id="IPR021952">
    <property type="entry name" value="Flpp3-like"/>
</dbReference>
<keyword evidence="2" id="KW-1185">Reference proteome</keyword>
<proteinExistence type="predicted"/>
<protein>
    <submittedName>
        <fullName evidence="1">DUF3568 family protein</fullName>
    </submittedName>
</protein>
<dbReference type="AlphaFoldDB" id="A0AAE6YH53"/>
<evidence type="ECO:0000313" key="2">
    <source>
        <dbReference type="Proteomes" id="UP000502004"/>
    </source>
</evidence>
<dbReference type="KEGG" id="aii:E4K63_00225"/>
<accession>A0AAE6YH53</accession>
<dbReference type="Proteomes" id="UP000502004">
    <property type="component" value="Chromosome"/>
</dbReference>
<dbReference type="EMBL" id="CP038241">
    <property type="protein sequence ID" value="QIV95347.1"/>
    <property type="molecule type" value="Genomic_DNA"/>
</dbReference>
<gene>
    <name evidence="1" type="ORF">E4K63_00225</name>
</gene>
<name>A0AAE6YH53_9GAMM</name>
<evidence type="ECO:0000313" key="1">
    <source>
        <dbReference type="EMBL" id="QIV95347.1"/>
    </source>
</evidence>
<sequence>MKLKKMIIAPALLTLTLLLNSCWLLVGAAGGGVAVAYAEGKYSMNMEGNLKSIYNAAIQAVQSNDDFVLTKKEITPTKANIEGSTKVNNTDFYISIEKLTDNASRVTIKFGAFGDRTASATLMDQIQKNVQ</sequence>
<dbReference type="RefSeq" id="WP_133942480.1">
    <property type="nucleotide sequence ID" value="NZ_CP038241.1"/>
</dbReference>